<keyword evidence="1" id="KW-0378">Hydrolase</keyword>
<evidence type="ECO:0000313" key="1">
    <source>
        <dbReference type="EMBL" id="KAI9461182.1"/>
    </source>
</evidence>
<keyword evidence="2" id="KW-1185">Reference proteome</keyword>
<proteinExistence type="predicted"/>
<gene>
    <name evidence="1" type="ORF">F5148DRAFT_1215567</name>
</gene>
<accession>A0ACC0U3E6</accession>
<dbReference type="Proteomes" id="UP001207468">
    <property type="component" value="Unassembled WGS sequence"/>
</dbReference>
<reference evidence="1" key="1">
    <citation type="submission" date="2021-03" db="EMBL/GenBank/DDBJ databases">
        <title>Evolutionary priming and transition to the ectomycorrhizal habit in an iconic lineage of mushroom-forming fungi: is preadaptation a requirement?</title>
        <authorList>
            <consortium name="DOE Joint Genome Institute"/>
            <person name="Looney B.P."/>
            <person name="Miyauchi S."/>
            <person name="Morin E."/>
            <person name="Drula E."/>
            <person name="Courty P.E."/>
            <person name="Chicoki N."/>
            <person name="Fauchery L."/>
            <person name="Kohler A."/>
            <person name="Kuo A."/>
            <person name="LaButti K."/>
            <person name="Pangilinan J."/>
            <person name="Lipzen A."/>
            <person name="Riley R."/>
            <person name="Andreopoulos W."/>
            <person name="He G."/>
            <person name="Johnson J."/>
            <person name="Barry K.W."/>
            <person name="Grigoriev I.V."/>
            <person name="Nagy L."/>
            <person name="Hibbett D."/>
            <person name="Henrissat B."/>
            <person name="Matheny P.B."/>
            <person name="Labbe J."/>
            <person name="Martin A.F."/>
        </authorList>
    </citation>
    <scope>NUCLEOTIDE SEQUENCE</scope>
    <source>
        <strain evidence="1">BPL698</strain>
    </source>
</reference>
<organism evidence="1 2">
    <name type="scientific">Russula earlei</name>
    <dbReference type="NCBI Taxonomy" id="71964"/>
    <lineage>
        <taxon>Eukaryota</taxon>
        <taxon>Fungi</taxon>
        <taxon>Dikarya</taxon>
        <taxon>Basidiomycota</taxon>
        <taxon>Agaricomycotina</taxon>
        <taxon>Agaricomycetes</taxon>
        <taxon>Russulales</taxon>
        <taxon>Russulaceae</taxon>
        <taxon>Russula</taxon>
    </lineage>
</organism>
<protein>
    <submittedName>
        <fullName evidence="1">Alpha/Beta hydrolase protein</fullName>
    </submittedName>
</protein>
<sequence>MDLVLSPEDMPAPPPNSQRSPHRSPHPVLRWFGDITNASTASDPPVEFPSSPISPPASPMESLREALTSRLPTPSLSTLKLPPKAVPPPMPLSGSRSFLRNLPRVTLPSASLSIPAPAVRPFNPPVDTQSPGAPIFLQHSPPERSSLDALRSLRDRVGGSSARPTRRHAQASFYSPKAFFSTSATPNWWRIPNDNKENIDALLSDEDRAASVEEERSRIRKKYLSPKCPIVFCHGLLGFDSVTIGPAIAPLEVTHWRGIKEVLQANGVEVLTTRVPATSSPIQRAKVLEQRIEEVYAGRSVHLLGMSLPSDFRDGGLDCRYLTSNLHDHTFRVLSITTISTPHRGSSFADHFLETVGPERFPSFLSLLDMLPIGGGDGSAFSCLTLEAMREFNEQTHDVPGVKYFSWGAVYSPGLIDTWKWPHSVILEKEGPNDGLVSVESAKWGTYLGTLQDVSHLDLVGWINTARYSWARFRGRDIRFRPATFYLSVAHHLAREVDGDPWDASSDRGDDER</sequence>
<name>A0ACC0U3E6_9AGAM</name>
<dbReference type="EMBL" id="JAGFNK010000179">
    <property type="protein sequence ID" value="KAI9461182.1"/>
    <property type="molecule type" value="Genomic_DNA"/>
</dbReference>
<comment type="caution">
    <text evidence="1">The sequence shown here is derived from an EMBL/GenBank/DDBJ whole genome shotgun (WGS) entry which is preliminary data.</text>
</comment>
<evidence type="ECO:0000313" key="2">
    <source>
        <dbReference type="Proteomes" id="UP001207468"/>
    </source>
</evidence>